<evidence type="ECO:0000313" key="3">
    <source>
        <dbReference type="EMBL" id="PKG22908.1"/>
    </source>
</evidence>
<proteinExistence type="predicted"/>
<dbReference type="InterPro" id="IPR018698">
    <property type="entry name" value="VWA-like_dom"/>
</dbReference>
<evidence type="ECO:0000259" key="1">
    <source>
        <dbReference type="Pfam" id="PF09967"/>
    </source>
</evidence>
<gene>
    <name evidence="3" type="ORF">CWS01_14610</name>
</gene>
<organism evidence="3 4">
    <name type="scientific">Niallia nealsonii</name>
    <dbReference type="NCBI Taxonomy" id="115979"/>
    <lineage>
        <taxon>Bacteria</taxon>
        <taxon>Bacillati</taxon>
        <taxon>Bacillota</taxon>
        <taxon>Bacilli</taxon>
        <taxon>Bacillales</taxon>
        <taxon>Bacillaceae</taxon>
        <taxon>Niallia</taxon>
    </lineage>
</organism>
<reference evidence="3 4" key="1">
    <citation type="journal article" date="2003" name="Int. J. Syst. Evol. Microbiol.">
        <title>Bacillus nealsonii sp. nov., isolated from a spacecraft-assembly facility, whose spores are gamma-radiation resistant.</title>
        <authorList>
            <person name="Venkateswaran K."/>
            <person name="Kempf M."/>
            <person name="Chen F."/>
            <person name="Satomi M."/>
            <person name="Nicholson W."/>
            <person name="Kern R."/>
        </authorList>
    </citation>
    <scope>NUCLEOTIDE SEQUENCE [LARGE SCALE GENOMIC DNA]</scope>
    <source>
        <strain evidence="3 4">FO-92</strain>
    </source>
</reference>
<feature type="domain" description="Putative metallopeptidase" evidence="2">
    <location>
        <begin position="216"/>
        <end position="449"/>
    </location>
</feature>
<dbReference type="InterPro" id="IPR025154">
    <property type="entry name" value="Put_metallopeptidase_dom"/>
</dbReference>
<evidence type="ECO:0000259" key="2">
    <source>
        <dbReference type="Pfam" id="PF13203"/>
    </source>
</evidence>
<dbReference type="AlphaFoldDB" id="A0A2N0Z094"/>
<sequence length="598" mass="68041">MSKKKINSQDGKNKKLIEQGAKLVNSFPLFMPIFEAVDIDFLEMEKEEWAYVESSGNIFLNSNKKAAPDEWSYIIAHCLLHLALNHPQKESMKNQEYWNVACDVYITSFLAQLKFGKAPQPFANPIYENIKSEKSLYEKLLAEEFPDYLKGYSTMPGKRDMFYNGELDYYWRSNVTYEQLFQEGLTNAVKAAVSVAGGHTANIAGEGRKTSAILAKEWFLSSYPLLGALASTFDIIEDPQICIREQVSIAAISMETKEIYINAAANLTDEEMKFVMAHELLHAGLSHSKRRRGRDPYLWNVACDFVINGWLIDMQIGDMPAIGGLYDPELKGLSAESIYDRMVVDMRLYRKLRTFRGISSVDIIDRTEADFWDHSKGMDLDAFYRRALREGLTYHFSQDRGYLPEGLVEEIKSLSQPPIPWDVELSRWFDRLFQPIEKIRTYQRPSRRQGSTPNIARPRWINRSDEEDGRTFAVVIDTSGSMDRGLLGKALGTIASYAIAKDVERVRVIYCDAFYYDAGYLAPEALMDKVKVKGRGGTILQPAISFLRNTEDFPKKGPILIITDGEIDRLSVPGTHAFVLPEGARLPFIAKGEVFRMK</sequence>
<dbReference type="SUPFAM" id="SSF53300">
    <property type="entry name" value="vWA-like"/>
    <property type="match status" value="1"/>
</dbReference>
<comment type="caution">
    <text evidence="3">The sequence shown here is derived from an EMBL/GenBank/DDBJ whole genome shotgun (WGS) entry which is preliminary data.</text>
</comment>
<dbReference type="OrthoDB" id="9809307at2"/>
<dbReference type="PANTHER" id="PTHR38730:SF1">
    <property type="entry name" value="SLL7028 PROTEIN"/>
    <property type="match status" value="1"/>
</dbReference>
<evidence type="ECO:0000313" key="4">
    <source>
        <dbReference type="Proteomes" id="UP000233375"/>
    </source>
</evidence>
<dbReference type="Pfam" id="PF09967">
    <property type="entry name" value="DUF2201"/>
    <property type="match status" value="1"/>
</dbReference>
<name>A0A2N0Z094_9BACI</name>
<dbReference type="PANTHER" id="PTHR38730">
    <property type="entry name" value="SLL7028 PROTEIN"/>
    <property type="match status" value="1"/>
</dbReference>
<dbReference type="Proteomes" id="UP000233375">
    <property type="component" value="Unassembled WGS sequence"/>
</dbReference>
<accession>A0A2N0Z094</accession>
<dbReference type="InterPro" id="IPR036465">
    <property type="entry name" value="vWFA_dom_sf"/>
</dbReference>
<keyword evidence="4" id="KW-1185">Reference proteome</keyword>
<feature type="domain" description="VWA-like" evidence="1">
    <location>
        <begin position="473"/>
        <end position="546"/>
    </location>
</feature>
<dbReference type="RefSeq" id="WP_101177929.1">
    <property type="nucleotide sequence ID" value="NZ_PISE01000031.1"/>
</dbReference>
<dbReference type="EMBL" id="PISE01000031">
    <property type="protein sequence ID" value="PKG22908.1"/>
    <property type="molecule type" value="Genomic_DNA"/>
</dbReference>
<feature type="domain" description="Putative metallopeptidase" evidence="2">
    <location>
        <begin position="68"/>
        <end position="149"/>
    </location>
</feature>
<protein>
    <submittedName>
        <fullName evidence="3">Peptidase</fullName>
    </submittedName>
</protein>
<dbReference type="Pfam" id="PF13203">
    <property type="entry name" value="DUF2201_N"/>
    <property type="match status" value="2"/>
</dbReference>